<reference evidence="1 2" key="1">
    <citation type="submission" date="2018-02" db="EMBL/GenBank/DDBJ databases">
        <title>Draft genome of wild Prunus yedoensis var. nudiflora.</title>
        <authorList>
            <person name="Baek S."/>
            <person name="Kim J.-H."/>
            <person name="Choi K."/>
            <person name="Kim G.-B."/>
            <person name="Cho A."/>
            <person name="Jang H."/>
            <person name="Shin C.-H."/>
            <person name="Yu H.-J."/>
            <person name="Mun J.-H."/>
        </authorList>
    </citation>
    <scope>NUCLEOTIDE SEQUENCE [LARGE SCALE GENOMIC DNA]</scope>
    <source>
        <strain evidence="2">cv. Jeju island</strain>
        <tissue evidence="1">Leaf</tissue>
    </source>
</reference>
<accession>A0A314ZBG1</accession>
<keyword evidence="2" id="KW-1185">Reference proteome</keyword>
<name>A0A314ZBG1_PRUYE</name>
<evidence type="ECO:0000313" key="1">
    <source>
        <dbReference type="EMBL" id="PQQ15397.1"/>
    </source>
</evidence>
<proteinExistence type="predicted"/>
<dbReference type="EMBL" id="PJQY01000228">
    <property type="protein sequence ID" value="PQQ15397.1"/>
    <property type="molecule type" value="Genomic_DNA"/>
</dbReference>
<evidence type="ECO:0000313" key="2">
    <source>
        <dbReference type="Proteomes" id="UP000250321"/>
    </source>
</evidence>
<comment type="caution">
    <text evidence="1">The sequence shown here is derived from an EMBL/GenBank/DDBJ whole genome shotgun (WGS) entry which is preliminary data.</text>
</comment>
<protein>
    <submittedName>
        <fullName evidence="1">Uncharacterized protein</fullName>
    </submittedName>
</protein>
<sequence length="77" mass="9206">MKVHRQKYQKAQLTTRGPLMGIMIIRNSSSIQDLGLLIVQIYLARRDREFMPLEVYEQNFHLDSREVLLVDKEWDTE</sequence>
<dbReference type="OrthoDB" id="1394818at2759"/>
<dbReference type="AlphaFoldDB" id="A0A314ZBG1"/>
<gene>
    <name evidence="1" type="ORF">Pyn_05896</name>
</gene>
<organism evidence="1 2">
    <name type="scientific">Prunus yedoensis var. nudiflora</name>
    <dbReference type="NCBI Taxonomy" id="2094558"/>
    <lineage>
        <taxon>Eukaryota</taxon>
        <taxon>Viridiplantae</taxon>
        <taxon>Streptophyta</taxon>
        <taxon>Embryophyta</taxon>
        <taxon>Tracheophyta</taxon>
        <taxon>Spermatophyta</taxon>
        <taxon>Magnoliopsida</taxon>
        <taxon>eudicotyledons</taxon>
        <taxon>Gunneridae</taxon>
        <taxon>Pentapetalae</taxon>
        <taxon>rosids</taxon>
        <taxon>fabids</taxon>
        <taxon>Rosales</taxon>
        <taxon>Rosaceae</taxon>
        <taxon>Amygdaloideae</taxon>
        <taxon>Amygdaleae</taxon>
        <taxon>Prunus</taxon>
    </lineage>
</organism>
<dbReference type="Proteomes" id="UP000250321">
    <property type="component" value="Unassembled WGS sequence"/>
</dbReference>